<evidence type="ECO:0000313" key="2">
    <source>
        <dbReference type="EMBL" id="GGI49156.1"/>
    </source>
</evidence>
<dbReference type="EMBL" id="BMDO01000001">
    <property type="protein sequence ID" value="GGI49156.1"/>
    <property type="molecule type" value="Genomic_DNA"/>
</dbReference>
<keyword evidence="1" id="KW-0732">Signal</keyword>
<dbReference type="PROSITE" id="PS51257">
    <property type="entry name" value="PROKAR_LIPOPROTEIN"/>
    <property type="match status" value="1"/>
</dbReference>
<proteinExistence type="predicted"/>
<dbReference type="AlphaFoldDB" id="A0A917J605"/>
<sequence length="149" mass="16746">MKKVYGFLFMAVILFAAGCKQDPLVVPAYLQNAKLIGKWYLKELVITQEDGTTSPPLTDFTDKDYFDFKTGNAATYSSTIYGSTYEGYYSANSQNTPNTLSFKSGSLLLRYDIYSLDPLGNLVLDETIVDTDSGFPATTYYRYTYNKTL</sequence>
<evidence type="ECO:0000256" key="1">
    <source>
        <dbReference type="SAM" id="SignalP"/>
    </source>
</evidence>
<reference evidence="2" key="1">
    <citation type="journal article" date="2014" name="Int. J. Syst. Evol. Microbiol.">
        <title>Complete genome sequence of Corynebacterium casei LMG S-19264T (=DSM 44701T), isolated from a smear-ripened cheese.</title>
        <authorList>
            <consortium name="US DOE Joint Genome Institute (JGI-PGF)"/>
            <person name="Walter F."/>
            <person name="Albersmeier A."/>
            <person name="Kalinowski J."/>
            <person name="Ruckert C."/>
        </authorList>
    </citation>
    <scope>NUCLEOTIDE SEQUENCE</scope>
    <source>
        <strain evidence="2">CCM 8711</strain>
    </source>
</reference>
<reference evidence="2" key="2">
    <citation type="submission" date="2020-09" db="EMBL/GenBank/DDBJ databases">
        <authorList>
            <person name="Sun Q."/>
            <person name="Sedlacek I."/>
        </authorList>
    </citation>
    <scope>NUCLEOTIDE SEQUENCE</scope>
    <source>
        <strain evidence="2">CCM 8711</strain>
    </source>
</reference>
<protein>
    <recommendedName>
        <fullName evidence="4">Lipocalin-like domain-containing protein</fullName>
    </recommendedName>
</protein>
<organism evidence="2 3">
    <name type="scientific">Mucilaginibacter galii</name>
    <dbReference type="NCBI Taxonomy" id="2005073"/>
    <lineage>
        <taxon>Bacteria</taxon>
        <taxon>Pseudomonadati</taxon>
        <taxon>Bacteroidota</taxon>
        <taxon>Sphingobacteriia</taxon>
        <taxon>Sphingobacteriales</taxon>
        <taxon>Sphingobacteriaceae</taxon>
        <taxon>Mucilaginibacter</taxon>
    </lineage>
</organism>
<feature type="signal peptide" evidence="1">
    <location>
        <begin position="1"/>
        <end position="16"/>
    </location>
</feature>
<feature type="chain" id="PRO_5037411478" description="Lipocalin-like domain-containing protein" evidence="1">
    <location>
        <begin position="17"/>
        <end position="149"/>
    </location>
</feature>
<dbReference type="RefSeq" id="WP_188413258.1">
    <property type="nucleotide sequence ID" value="NZ_BMDO01000001.1"/>
</dbReference>
<gene>
    <name evidence="2" type="ORF">GCM10011425_03680</name>
</gene>
<accession>A0A917J605</accession>
<dbReference type="Proteomes" id="UP000662074">
    <property type="component" value="Unassembled WGS sequence"/>
</dbReference>
<evidence type="ECO:0008006" key="4">
    <source>
        <dbReference type="Google" id="ProtNLM"/>
    </source>
</evidence>
<keyword evidence="3" id="KW-1185">Reference proteome</keyword>
<comment type="caution">
    <text evidence="2">The sequence shown here is derived from an EMBL/GenBank/DDBJ whole genome shotgun (WGS) entry which is preliminary data.</text>
</comment>
<name>A0A917J605_9SPHI</name>
<evidence type="ECO:0000313" key="3">
    <source>
        <dbReference type="Proteomes" id="UP000662074"/>
    </source>
</evidence>